<dbReference type="PATRIC" id="fig|1359196.3.peg.825"/>
<evidence type="ECO:0000313" key="2">
    <source>
        <dbReference type="Proteomes" id="UP000033475"/>
    </source>
</evidence>
<dbReference type="Proteomes" id="UP000033475">
    <property type="component" value="Unassembled WGS sequence"/>
</dbReference>
<proteinExistence type="predicted"/>
<evidence type="ECO:0000313" key="1">
    <source>
        <dbReference type="EMBL" id="KJV58465.1"/>
    </source>
</evidence>
<protein>
    <submittedName>
        <fullName evidence="1">Uncharacterized protein</fullName>
    </submittedName>
</protein>
<reference evidence="1 2" key="1">
    <citation type="submission" date="2015-01" db="EMBL/GenBank/DDBJ databases">
        <title>Genome Sequencing of Rickettsiales.</title>
        <authorList>
            <person name="Daugherty S.C."/>
            <person name="Su Q."/>
            <person name="Abolude K."/>
            <person name="Beier-Sexton M."/>
            <person name="Carlyon J.A."/>
            <person name="Carter R."/>
            <person name="Day N.P."/>
            <person name="Dumler S.J."/>
            <person name="Dyachenko V."/>
            <person name="Godinez A."/>
            <person name="Kurtti T.J."/>
            <person name="Lichay M."/>
            <person name="Mullins K.E."/>
            <person name="Ott S."/>
            <person name="Pappas-Brown V."/>
            <person name="Paris D.H."/>
            <person name="Patel P."/>
            <person name="Richards A.L."/>
            <person name="Sadzewicz L."/>
            <person name="Sears K."/>
            <person name="Seidman D."/>
            <person name="Sengamalay N."/>
            <person name="Stenos J."/>
            <person name="Tallon L.J."/>
            <person name="Vincent G."/>
            <person name="Fraser C.M."/>
            <person name="Munderloh U."/>
            <person name="Dunning-Hotopp J.C."/>
        </authorList>
    </citation>
    <scope>NUCLEOTIDE SEQUENCE [LARGE SCALE GENOMIC DNA]</scope>
    <source>
        <strain evidence="1 2">Pedreira</strain>
    </source>
</reference>
<comment type="caution">
    <text evidence="1">The sequence shown here is derived from an EMBL/GenBank/DDBJ whole genome shotgun (WGS) entry which is preliminary data.</text>
</comment>
<organism evidence="1 2">
    <name type="scientific">Rickettsia felis str. Pedreira</name>
    <dbReference type="NCBI Taxonomy" id="1359196"/>
    <lineage>
        <taxon>Bacteria</taxon>
        <taxon>Pseudomonadati</taxon>
        <taxon>Pseudomonadota</taxon>
        <taxon>Alphaproteobacteria</taxon>
        <taxon>Rickettsiales</taxon>
        <taxon>Rickettsiaceae</taxon>
        <taxon>Rickettsieae</taxon>
        <taxon>Rickettsia</taxon>
        <taxon>spotted fever group</taxon>
    </lineage>
</organism>
<dbReference type="EMBL" id="LANQ01000001">
    <property type="protein sequence ID" value="KJV58465.1"/>
    <property type="molecule type" value="Genomic_DNA"/>
</dbReference>
<accession>A0A0F3MRU8</accession>
<name>A0A0F3MRU8_RICFI</name>
<sequence length="49" mass="5502">MAIQKKIKKILIHRIFNWFASSKFSIFPRNDGKPVHATISSCGGGNDIE</sequence>
<gene>
    <name evidence="1" type="ORF">RFEPED_0846</name>
</gene>
<dbReference type="AlphaFoldDB" id="A0A0F3MRU8"/>